<accession>A0A250LKZ7</accession>
<keyword evidence="1" id="KW-0614">Plasmid</keyword>
<evidence type="ECO:0000313" key="1">
    <source>
        <dbReference type="EMBL" id="BBA45236.1"/>
    </source>
</evidence>
<dbReference type="AlphaFoldDB" id="A0A250LKZ7"/>
<dbReference type="EMBL" id="AP018360">
    <property type="protein sequence ID" value="BBA45236.1"/>
    <property type="molecule type" value="Genomic_DNA"/>
</dbReference>
<gene>
    <name evidence="1" type="ORF">BCCH1_77470</name>
</gene>
<protein>
    <submittedName>
        <fullName evidence="1">Uncharacterized protein</fullName>
    </submittedName>
</protein>
<sequence length="87" mass="9758">MSRDVREACRRVKSPSNACLSDRECAICRAGIEAVVSWTRFVTGNQPGWPTVRLPGNKWRGICRGSVPAVPRTPKRTFLSSHYNQID</sequence>
<reference evidence="1" key="2">
    <citation type="journal article" date="2017" name="Genome Announc.">
        <title>High-Quality Draft Genome Sequence of Burkholderia contaminans CH-1, a Gram-Negative Bacterium That Metabolizes 2-Azahypoxanthine, a Plant Growth-Regulating Compound.</title>
        <authorList>
            <person name="Choi J.-H."/>
            <person name="Sugiura H."/>
            <person name="Moriuchi R."/>
            <person name="Kawagishi H."/>
            <person name="Dohra H."/>
        </authorList>
    </citation>
    <scope>NUCLEOTIDE SEQUENCE</scope>
    <source>
        <strain evidence="1">CH-1</strain>
        <plasmid evidence="1">pBC453</plasmid>
    </source>
</reference>
<proteinExistence type="predicted"/>
<reference evidence="1" key="1">
    <citation type="journal article" date="2016" name="Biosci. Biotechnol. Biochem.">
        <title>Bioconversion of AHX to AOH by resting cells of Burkholderia contaminans CH-1.</title>
        <authorList>
            <person name="Choi J.H."/>
            <person name="Kikuchi A."/>
            <person name="Pumkaeo P."/>
            <person name="Hirai H."/>
            <person name="Tokuyama S."/>
            <person name="Kawagishi H."/>
        </authorList>
    </citation>
    <scope>NUCLEOTIDE SEQUENCE</scope>
    <source>
        <strain evidence="1">CH-1</strain>
        <plasmid evidence="1">pBC453</plasmid>
    </source>
</reference>
<name>A0A250LKZ7_9BURK</name>
<geneLocation type="plasmid" evidence="1">
    <name>pBC453</name>
</geneLocation>
<organism evidence="1">
    <name type="scientific">Burkholderia contaminans</name>
    <dbReference type="NCBI Taxonomy" id="488447"/>
    <lineage>
        <taxon>Bacteria</taxon>
        <taxon>Pseudomonadati</taxon>
        <taxon>Pseudomonadota</taxon>
        <taxon>Betaproteobacteria</taxon>
        <taxon>Burkholderiales</taxon>
        <taxon>Burkholderiaceae</taxon>
        <taxon>Burkholderia</taxon>
        <taxon>Burkholderia cepacia complex</taxon>
    </lineage>
</organism>